<evidence type="ECO:0000256" key="2">
    <source>
        <dbReference type="ARBA" id="ARBA00022692"/>
    </source>
</evidence>
<feature type="transmembrane region" description="Helical" evidence="6">
    <location>
        <begin position="199"/>
        <end position="221"/>
    </location>
</feature>
<keyword evidence="3 6" id="KW-1133">Transmembrane helix</keyword>
<comment type="subcellular location">
    <subcellularLocation>
        <location evidence="1">Membrane</location>
        <topology evidence="1">Multi-pass membrane protein</topology>
    </subcellularLocation>
</comment>
<dbReference type="Pfam" id="PF00520">
    <property type="entry name" value="Ion_trans"/>
    <property type="match status" value="1"/>
</dbReference>
<evidence type="ECO:0000256" key="6">
    <source>
        <dbReference type="SAM" id="Phobius"/>
    </source>
</evidence>
<keyword evidence="9" id="KW-1185">Reference proteome</keyword>
<dbReference type="Gene3D" id="1.20.120.350">
    <property type="entry name" value="Voltage-gated potassium channels. Chain C"/>
    <property type="match status" value="1"/>
</dbReference>
<evidence type="ECO:0000256" key="4">
    <source>
        <dbReference type="ARBA" id="ARBA00023136"/>
    </source>
</evidence>
<evidence type="ECO:0000313" key="9">
    <source>
        <dbReference type="Proteomes" id="UP000632828"/>
    </source>
</evidence>
<gene>
    <name evidence="8" type="ORF">ICT70_08430</name>
</gene>
<proteinExistence type="predicted"/>
<keyword evidence="4 6" id="KW-0472">Membrane</keyword>
<feature type="coiled-coil region" evidence="5">
    <location>
        <begin position="229"/>
        <end position="274"/>
    </location>
</feature>
<dbReference type="GO" id="GO:0005248">
    <property type="term" value="F:voltage-gated sodium channel activity"/>
    <property type="evidence" value="ECO:0007669"/>
    <property type="project" value="TreeGrafter"/>
</dbReference>
<dbReference type="AlphaFoldDB" id="A0A8J6QYF7"/>
<dbReference type="InterPro" id="IPR043203">
    <property type="entry name" value="VGCC_Ca_Na"/>
</dbReference>
<dbReference type="GO" id="GO:0001518">
    <property type="term" value="C:voltage-gated sodium channel complex"/>
    <property type="evidence" value="ECO:0007669"/>
    <property type="project" value="TreeGrafter"/>
</dbReference>
<dbReference type="InterPro" id="IPR005821">
    <property type="entry name" value="Ion_trans_dom"/>
</dbReference>
<dbReference type="Proteomes" id="UP000632828">
    <property type="component" value="Unassembled WGS sequence"/>
</dbReference>
<feature type="transmembrane region" description="Helical" evidence="6">
    <location>
        <begin position="81"/>
        <end position="101"/>
    </location>
</feature>
<feature type="transmembrane region" description="Helical" evidence="6">
    <location>
        <begin position="15"/>
        <end position="33"/>
    </location>
</feature>
<accession>A0A8J6QYF7</accession>
<dbReference type="PANTHER" id="PTHR10037:SF62">
    <property type="entry name" value="SODIUM CHANNEL PROTEIN 60E"/>
    <property type="match status" value="1"/>
</dbReference>
<dbReference type="SUPFAM" id="SSF81324">
    <property type="entry name" value="Voltage-gated potassium channels"/>
    <property type="match status" value="1"/>
</dbReference>
<feature type="transmembrane region" description="Helical" evidence="6">
    <location>
        <begin position="53"/>
        <end position="75"/>
    </location>
</feature>
<feature type="domain" description="Ion transport" evidence="7">
    <location>
        <begin position="14"/>
        <end position="228"/>
    </location>
</feature>
<evidence type="ECO:0000259" key="7">
    <source>
        <dbReference type="Pfam" id="PF00520"/>
    </source>
</evidence>
<sequence length="280" mass="31754">MDWRIRLYYWLESRVIQRLVIAVIMFNAVLLGLETVPSINEPYGNLLFQLDRLCLLIFVVELTLAIIAMGPRGFFREPWRVFDFIVVGIALVPATGAFSILRSLRVLRVLRLASASPRMRVVVSALLAAIPGMSSIIALLLLVFYVAAVMSTKLFGADFPDWFGSINASMYTLFQIMTLESWSMGIVRPVLEVFPYAWLFFVPFIMLATFTMLNLFIAVIVDAMQSQAHVAQQEQMRDIEALAEEKERQLHADIDSLRGEIRELKELLKGTSVNQFTAKP</sequence>
<evidence type="ECO:0000256" key="5">
    <source>
        <dbReference type="SAM" id="Coils"/>
    </source>
</evidence>
<dbReference type="Gene3D" id="1.10.287.70">
    <property type="match status" value="1"/>
</dbReference>
<evidence type="ECO:0000256" key="1">
    <source>
        <dbReference type="ARBA" id="ARBA00004141"/>
    </source>
</evidence>
<keyword evidence="5" id="KW-0175">Coiled coil</keyword>
<reference evidence="8" key="1">
    <citation type="submission" date="2020-09" db="EMBL/GenBank/DDBJ databases">
        <title>Pelobacter alkaliphilus sp. nov., a novel anaerobic arsenate-reducing bacterium from terrestrial mud volcano.</title>
        <authorList>
            <person name="Khomyakova M.A."/>
            <person name="Merkel A.Y."/>
            <person name="Slobodkin A.I."/>
        </authorList>
    </citation>
    <scope>NUCLEOTIDE SEQUENCE</scope>
    <source>
        <strain evidence="8">M08fum</strain>
    </source>
</reference>
<dbReference type="InterPro" id="IPR027359">
    <property type="entry name" value="Volt_channel_dom_sf"/>
</dbReference>
<comment type="caution">
    <text evidence="8">The sequence shown here is derived from an EMBL/GenBank/DDBJ whole genome shotgun (WGS) entry which is preliminary data.</text>
</comment>
<evidence type="ECO:0000313" key="8">
    <source>
        <dbReference type="EMBL" id="MBD1400692.1"/>
    </source>
</evidence>
<organism evidence="8 9">
    <name type="scientific">Pelovirga terrestris</name>
    <dbReference type="NCBI Taxonomy" id="2771352"/>
    <lineage>
        <taxon>Bacteria</taxon>
        <taxon>Pseudomonadati</taxon>
        <taxon>Thermodesulfobacteriota</taxon>
        <taxon>Desulfuromonadia</taxon>
        <taxon>Geobacterales</taxon>
        <taxon>Geobacteraceae</taxon>
        <taxon>Pelovirga</taxon>
    </lineage>
</organism>
<keyword evidence="2 6" id="KW-0812">Transmembrane</keyword>
<dbReference type="PANTHER" id="PTHR10037">
    <property type="entry name" value="VOLTAGE-GATED CATION CHANNEL CALCIUM AND SODIUM"/>
    <property type="match status" value="1"/>
</dbReference>
<evidence type="ECO:0000256" key="3">
    <source>
        <dbReference type="ARBA" id="ARBA00022989"/>
    </source>
</evidence>
<protein>
    <submittedName>
        <fullName evidence="8">Ion transporter</fullName>
    </submittedName>
</protein>
<dbReference type="EMBL" id="JACWUN010000008">
    <property type="protein sequence ID" value="MBD1400692.1"/>
    <property type="molecule type" value="Genomic_DNA"/>
</dbReference>
<feature type="transmembrane region" description="Helical" evidence="6">
    <location>
        <begin position="121"/>
        <end position="148"/>
    </location>
</feature>
<name>A0A8J6QYF7_9BACT</name>